<evidence type="ECO:0000256" key="6">
    <source>
        <dbReference type="ARBA" id="ARBA00023014"/>
    </source>
</evidence>
<evidence type="ECO:0000256" key="8">
    <source>
        <dbReference type="ARBA" id="ARBA00034078"/>
    </source>
</evidence>
<name>A0A1I7X5X0_HETBA</name>
<dbReference type="Gene3D" id="3.40.30.10">
    <property type="entry name" value="Glutaredoxin"/>
    <property type="match status" value="1"/>
</dbReference>
<dbReference type="PANTHER" id="PTHR10371:SF3">
    <property type="entry name" value="NADH DEHYDROGENASE [UBIQUINONE] FLAVOPROTEIN 2, MITOCHONDRIAL"/>
    <property type="match status" value="1"/>
</dbReference>
<dbReference type="FunFam" id="1.10.10.1590:FF:000001">
    <property type="entry name" value="NADH-quinone oxidoreductase subunit E"/>
    <property type="match status" value="1"/>
</dbReference>
<evidence type="ECO:0000256" key="2">
    <source>
        <dbReference type="ARBA" id="ARBA00022714"/>
    </source>
</evidence>
<evidence type="ECO:0000256" key="1">
    <source>
        <dbReference type="ARBA" id="ARBA00010643"/>
    </source>
</evidence>
<dbReference type="GO" id="GO:0006120">
    <property type="term" value="P:mitochondrial electron transport, NADH to ubiquinone"/>
    <property type="evidence" value="ECO:0007669"/>
    <property type="project" value="UniProtKB-ARBA"/>
</dbReference>
<keyword evidence="7" id="KW-0520">NAD</keyword>
<keyword evidence="3" id="KW-0479">Metal-binding</keyword>
<dbReference type="CDD" id="cd03064">
    <property type="entry name" value="TRX_Fd_NuoE"/>
    <property type="match status" value="1"/>
</dbReference>
<comment type="cofactor">
    <cofactor evidence="8">
        <name>[2Fe-2S] cluster</name>
        <dbReference type="ChEBI" id="CHEBI:190135"/>
    </cofactor>
</comment>
<dbReference type="Gene3D" id="1.10.10.1590">
    <property type="entry name" value="NADH-quinone oxidoreductase subunit E"/>
    <property type="match status" value="1"/>
</dbReference>
<keyword evidence="4" id="KW-1278">Translocase</keyword>
<keyword evidence="5" id="KW-0408">Iron</keyword>
<evidence type="ECO:0000256" key="5">
    <source>
        <dbReference type="ARBA" id="ARBA00023004"/>
    </source>
</evidence>
<keyword evidence="10" id="KW-1185">Reference proteome</keyword>
<dbReference type="InterPro" id="IPR042128">
    <property type="entry name" value="NuoE_dom"/>
</dbReference>
<keyword evidence="2" id="KW-0001">2Fe-2S</keyword>
<reference evidence="11" key="1">
    <citation type="submission" date="2016-11" db="UniProtKB">
        <authorList>
            <consortium name="WormBaseParasite"/>
        </authorList>
    </citation>
    <scope>IDENTIFICATION</scope>
</reference>
<dbReference type="FunFam" id="3.40.30.10:FF:000022">
    <property type="entry name" value="NADH dehydrogenase flavoprotein 2, mitochondrial"/>
    <property type="match status" value="1"/>
</dbReference>
<dbReference type="GO" id="GO:0005743">
    <property type="term" value="C:mitochondrial inner membrane"/>
    <property type="evidence" value="ECO:0007669"/>
    <property type="project" value="UniProtKB-ARBA"/>
</dbReference>
<dbReference type="PROSITE" id="PS01099">
    <property type="entry name" value="COMPLEX1_24K"/>
    <property type="match status" value="1"/>
</dbReference>
<dbReference type="InterPro" id="IPR036249">
    <property type="entry name" value="Thioredoxin-like_sf"/>
</dbReference>
<proteinExistence type="inferred from homology"/>
<dbReference type="GO" id="GO:0003954">
    <property type="term" value="F:NADH dehydrogenase activity"/>
    <property type="evidence" value="ECO:0007669"/>
    <property type="project" value="TreeGrafter"/>
</dbReference>
<dbReference type="InterPro" id="IPR002023">
    <property type="entry name" value="NuoE-like"/>
</dbReference>
<evidence type="ECO:0000256" key="7">
    <source>
        <dbReference type="ARBA" id="ARBA00023027"/>
    </source>
</evidence>
<evidence type="ECO:0000259" key="9">
    <source>
        <dbReference type="Pfam" id="PF25904"/>
    </source>
</evidence>
<dbReference type="GO" id="GO:1902494">
    <property type="term" value="C:catalytic complex"/>
    <property type="evidence" value="ECO:0007669"/>
    <property type="project" value="UniProtKB-ARBA"/>
</dbReference>
<dbReference type="GO" id="GO:0008137">
    <property type="term" value="F:NADH dehydrogenase (ubiquinone) activity"/>
    <property type="evidence" value="ECO:0007669"/>
    <property type="project" value="UniProtKB-ARBA"/>
</dbReference>
<dbReference type="InterPro" id="IPR041921">
    <property type="entry name" value="NuoE_N"/>
</dbReference>
<evidence type="ECO:0000313" key="11">
    <source>
        <dbReference type="WBParaSite" id="Hba_12786"/>
    </source>
</evidence>
<dbReference type="GO" id="GO:0046872">
    <property type="term" value="F:metal ion binding"/>
    <property type="evidence" value="ECO:0007669"/>
    <property type="project" value="UniProtKB-KW"/>
</dbReference>
<dbReference type="GO" id="GO:0098796">
    <property type="term" value="C:membrane protein complex"/>
    <property type="evidence" value="ECO:0007669"/>
    <property type="project" value="UniProtKB-ARBA"/>
</dbReference>
<accession>A0A1I7X5X0</accession>
<keyword evidence="6" id="KW-0411">Iron-sulfur</keyword>
<dbReference type="WBParaSite" id="Hba_12786">
    <property type="protein sequence ID" value="Hba_12786"/>
    <property type="gene ID" value="Hba_12786"/>
</dbReference>
<evidence type="ECO:0000256" key="4">
    <source>
        <dbReference type="ARBA" id="ARBA00022967"/>
    </source>
</evidence>
<protein>
    <submittedName>
        <fullName evidence="11">Transferred entry: 7.1.1.2</fullName>
    </submittedName>
</protein>
<comment type="similarity">
    <text evidence="1">Belongs to the complex I 24 kDa subunit family.</text>
</comment>
<dbReference type="InterPro" id="IPR059073">
    <property type="entry name" value="TRMT11_N"/>
</dbReference>
<dbReference type="GO" id="GO:0051537">
    <property type="term" value="F:2 iron, 2 sulfur cluster binding"/>
    <property type="evidence" value="ECO:0007669"/>
    <property type="project" value="UniProtKB-KW"/>
</dbReference>
<dbReference type="Pfam" id="PF25904">
    <property type="entry name" value="Tmrp11_N"/>
    <property type="match status" value="1"/>
</dbReference>
<sequence>MQYSVPLIARFGNILQRRCGGENGTGLMVHRDTEVNNLKFSEENMKRVEALISNYPEGHKAAALIPVLDLAQRQHGWLPIAAMHEVARILGKVSRFINLRERILLKLQMFLVCVHMRSQHSIPCSIGNQLVCATTPCMLRGAETITETIEKKLGIRPGETTKDGLFTLAEVECLGACVNAPMIQINDDYYEDLTVKDMHEILDELKKGSRPLPGPRSGRMAAEPLSGLTSLKMTLFVFLFSQENLDFRIAELRGICAVFDIKFDFSQINTQEHIFVVEFPDEVPVRLILSRSILLKSAYFYMFDAETYDEMHANIKSNLDVFEKFNRADESFSLRVRPVGRKKGIDCMEIPKVFGDYLPLKAAPVNLEKPVNAFTILEVYKCSHERPTRVYFTRLLGYGQSRLKTQYSLKNRCYIGNTTMDPELSFIQVLGNFMYVKCDIRFTIGRTIILGIFVYRMSLTCSSLLF</sequence>
<organism evidence="10 11">
    <name type="scientific">Heterorhabditis bacteriophora</name>
    <name type="common">Entomopathogenic nematode worm</name>
    <dbReference type="NCBI Taxonomy" id="37862"/>
    <lineage>
        <taxon>Eukaryota</taxon>
        <taxon>Metazoa</taxon>
        <taxon>Ecdysozoa</taxon>
        <taxon>Nematoda</taxon>
        <taxon>Chromadorea</taxon>
        <taxon>Rhabditida</taxon>
        <taxon>Rhabditina</taxon>
        <taxon>Rhabditomorpha</taxon>
        <taxon>Strongyloidea</taxon>
        <taxon>Heterorhabditidae</taxon>
        <taxon>Heterorhabditis</taxon>
    </lineage>
</organism>
<dbReference type="SUPFAM" id="SSF52833">
    <property type="entry name" value="Thioredoxin-like"/>
    <property type="match status" value="2"/>
</dbReference>
<evidence type="ECO:0000313" key="10">
    <source>
        <dbReference type="Proteomes" id="UP000095283"/>
    </source>
</evidence>
<dbReference type="Proteomes" id="UP000095283">
    <property type="component" value="Unplaced"/>
</dbReference>
<dbReference type="Pfam" id="PF01257">
    <property type="entry name" value="2Fe-2S_thioredx"/>
    <property type="match status" value="2"/>
</dbReference>
<feature type="domain" description="tRNA (guanine(10)-N(2))-methyltransferase TRMT11 N-terminal" evidence="9">
    <location>
        <begin position="236"/>
        <end position="399"/>
    </location>
</feature>
<dbReference type="PANTHER" id="PTHR10371">
    <property type="entry name" value="NADH DEHYDROGENASE UBIQUINONE FLAVOPROTEIN 2, MITOCHONDRIAL"/>
    <property type="match status" value="1"/>
</dbReference>
<evidence type="ECO:0000256" key="3">
    <source>
        <dbReference type="ARBA" id="ARBA00022723"/>
    </source>
</evidence>
<dbReference type="AlphaFoldDB" id="A0A1I7X5X0"/>